<accession>W4KA78</accession>
<sequence>MSCASPIARHRRDLRDPRVALTPLLRQQISQRRFGYVRASESGAGTQDREPDHGGLNPSYTRILVYARLESRTRHPSYYSYTHRPATARPPSLVHLPLPSCAARAPPTTTPSAPTRVHINTRPQAPSHPILSRPYPSLRL</sequence>
<evidence type="ECO:0000256" key="1">
    <source>
        <dbReference type="SAM" id="MobiDB-lite"/>
    </source>
</evidence>
<dbReference type="GeneID" id="20676179"/>
<feature type="region of interest" description="Disordered" evidence="1">
    <location>
        <begin position="38"/>
        <end position="58"/>
    </location>
</feature>
<dbReference type="RefSeq" id="XP_009546566.1">
    <property type="nucleotide sequence ID" value="XM_009548271.1"/>
</dbReference>
<reference evidence="2 3" key="1">
    <citation type="journal article" date="2012" name="New Phytol.">
        <title>Insight into trade-off between wood decay and parasitism from the genome of a fungal forest pathogen.</title>
        <authorList>
            <person name="Olson A."/>
            <person name="Aerts A."/>
            <person name="Asiegbu F."/>
            <person name="Belbahri L."/>
            <person name="Bouzid O."/>
            <person name="Broberg A."/>
            <person name="Canback B."/>
            <person name="Coutinho P.M."/>
            <person name="Cullen D."/>
            <person name="Dalman K."/>
            <person name="Deflorio G."/>
            <person name="van Diepen L.T."/>
            <person name="Dunand C."/>
            <person name="Duplessis S."/>
            <person name="Durling M."/>
            <person name="Gonthier P."/>
            <person name="Grimwood J."/>
            <person name="Fossdal C.G."/>
            <person name="Hansson D."/>
            <person name="Henrissat B."/>
            <person name="Hietala A."/>
            <person name="Himmelstrand K."/>
            <person name="Hoffmeister D."/>
            <person name="Hogberg N."/>
            <person name="James T.Y."/>
            <person name="Karlsson M."/>
            <person name="Kohler A."/>
            <person name="Kues U."/>
            <person name="Lee Y.H."/>
            <person name="Lin Y.C."/>
            <person name="Lind M."/>
            <person name="Lindquist E."/>
            <person name="Lombard V."/>
            <person name="Lucas S."/>
            <person name="Lunden K."/>
            <person name="Morin E."/>
            <person name="Murat C."/>
            <person name="Park J."/>
            <person name="Raffaello T."/>
            <person name="Rouze P."/>
            <person name="Salamov A."/>
            <person name="Schmutz J."/>
            <person name="Solheim H."/>
            <person name="Stahlberg J."/>
            <person name="Velez H."/>
            <person name="de Vries R.P."/>
            <person name="Wiebenga A."/>
            <person name="Woodward S."/>
            <person name="Yakovlev I."/>
            <person name="Garbelotto M."/>
            <person name="Martin F."/>
            <person name="Grigoriev I.V."/>
            <person name="Stenlid J."/>
        </authorList>
    </citation>
    <scope>NUCLEOTIDE SEQUENCE [LARGE SCALE GENOMIC DNA]</scope>
    <source>
        <strain evidence="2 3">TC 32-1</strain>
    </source>
</reference>
<dbReference type="KEGG" id="hir:HETIRDRAFT_451635"/>
<evidence type="ECO:0000313" key="2">
    <source>
        <dbReference type="EMBL" id="ETW81976.1"/>
    </source>
</evidence>
<protein>
    <submittedName>
        <fullName evidence="2">Uncharacterized protein</fullName>
    </submittedName>
</protein>
<dbReference type="AlphaFoldDB" id="W4KA78"/>
<evidence type="ECO:0000313" key="3">
    <source>
        <dbReference type="Proteomes" id="UP000030671"/>
    </source>
</evidence>
<proteinExistence type="predicted"/>
<dbReference type="HOGENOM" id="CLU_1835418_0_0_1"/>
<feature type="compositionally biased region" description="Low complexity" evidence="1">
    <location>
        <begin position="102"/>
        <end position="116"/>
    </location>
</feature>
<feature type="region of interest" description="Disordered" evidence="1">
    <location>
        <begin position="80"/>
        <end position="140"/>
    </location>
</feature>
<dbReference type="Proteomes" id="UP000030671">
    <property type="component" value="Unassembled WGS sequence"/>
</dbReference>
<organism evidence="2 3">
    <name type="scientific">Heterobasidion irregulare (strain TC 32-1)</name>
    <dbReference type="NCBI Taxonomy" id="747525"/>
    <lineage>
        <taxon>Eukaryota</taxon>
        <taxon>Fungi</taxon>
        <taxon>Dikarya</taxon>
        <taxon>Basidiomycota</taxon>
        <taxon>Agaricomycotina</taxon>
        <taxon>Agaricomycetes</taxon>
        <taxon>Russulales</taxon>
        <taxon>Bondarzewiaceae</taxon>
        <taxon>Heterobasidion</taxon>
        <taxon>Heterobasidion annosum species complex</taxon>
    </lineage>
</organism>
<name>W4KA78_HETIT</name>
<dbReference type="EMBL" id="KI925458">
    <property type="protein sequence ID" value="ETW81976.1"/>
    <property type="molecule type" value="Genomic_DNA"/>
</dbReference>
<dbReference type="InParanoid" id="W4KA78"/>
<keyword evidence="3" id="KW-1185">Reference proteome</keyword>
<gene>
    <name evidence="2" type="ORF">HETIRDRAFT_451635</name>
</gene>